<dbReference type="GO" id="GO:0003848">
    <property type="term" value="F:2-amino-4-hydroxy-6-hydroxymethyldihydropteridine diphosphokinase activity"/>
    <property type="evidence" value="ECO:0007669"/>
    <property type="project" value="UniProtKB-EC"/>
</dbReference>
<evidence type="ECO:0000256" key="6">
    <source>
        <dbReference type="ARBA" id="ARBA00022741"/>
    </source>
</evidence>
<evidence type="ECO:0000256" key="2">
    <source>
        <dbReference type="ARBA" id="ARBA00005810"/>
    </source>
</evidence>
<dbReference type="AlphaFoldDB" id="A0A1N7FVW8"/>
<dbReference type="RefSeq" id="WP_076532191.1">
    <property type="nucleotide sequence ID" value="NZ_FOAC01000001.1"/>
</dbReference>
<comment type="function">
    <text evidence="10">Catalyzes the transfer of pyrophosphate from adenosine triphosphate (ATP) to 6-hydroxymethyl-7,8-dihydropterin, an enzymatic step in folate biosynthesis pathway.</text>
</comment>
<evidence type="ECO:0000259" key="13">
    <source>
        <dbReference type="Pfam" id="PF01288"/>
    </source>
</evidence>
<dbReference type="UniPathway" id="UPA00077">
    <property type="reaction ID" value="UER00155"/>
</dbReference>
<accession>A0A1N7FVW8</accession>
<dbReference type="Gene3D" id="3.30.70.560">
    <property type="entry name" value="7,8-Dihydro-6-hydroxymethylpterin-pyrophosphokinase HPPK"/>
    <property type="match status" value="1"/>
</dbReference>
<dbReference type="PANTHER" id="PTHR43071">
    <property type="entry name" value="2-AMINO-4-HYDROXY-6-HYDROXYMETHYLDIHYDROPTERIDINE PYROPHOSPHOKINASE"/>
    <property type="match status" value="1"/>
</dbReference>
<feature type="domain" description="7,8-dihydro-6-hydroxymethylpterin-pyrophosphokinase" evidence="13">
    <location>
        <begin position="12"/>
        <end position="167"/>
    </location>
</feature>
<proteinExistence type="inferred from homology"/>
<dbReference type="OrthoDB" id="9808041at2"/>
<evidence type="ECO:0000256" key="7">
    <source>
        <dbReference type="ARBA" id="ARBA00022777"/>
    </source>
</evidence>
<keyword evidence="7 14" id="KW-0418">Kinase</keyword>
<evidence type="ECO:0000256" key="9">
    <source>
        <dbReference type="ARBA" id="ARBA00022909"/>
    </source>
</evidence>
<dbReference type="GO" id="GO:0016301">
    <property type="term" value="F:kinase activity"/>
    <property type="evidence" value="ECO:0007669"/>
    <property type="project" value="UniProtKB-KW"/>
</dbReference>
<dbReference type="InterPro" id="IPR000550">
    <property type="entry name" value="Hppk"/>
</dbReference>
<keyword evidence="5" id="KW-0808">Transferase</keyword>
<dbReference type="SUPFAM" id="SSF55083">
    <property type="entry name" value="6-hydroxymethyl-7,8-dihydropterin pyrophosphokinase, HPPK"/>
    <property type="match status" value="1"/>
</dbReference>
<sequence length="197" mass="21441">MADAREFGDFLIALGGNMPSDDVSGARSPADTLRAALAALEAEERVSLTAVSHFYATPCFPAGAGPDYVNAAARLASRVAPAGMLDLLHRIEAEFGRMRTQRWGQRVLDLDLIACGDTVLPDPATYRQWRDLPRDAQMNCAPETLILPHPRLEDRAFVLVPLADVAPDWCHPVTGRSTAQMLSDLPPESRAEVVRLP</sequence>
<comment type="pathway">
    <text evidence="1">Cofactor biosynthesis; tetrahydrofolate biosynthesis; 2-amino-4-hydroxy-6-hydroxymethyl-7,8-dihydropteridine diphosphate from 7,8-dihydroneopterin triphosphate: step 4/4.</text>
</comment>
<evidence type="ECO:0000313" key="15">
    <source>
        <dbReference type="Proteomes" id="UP000186019"/>
    </source>
</evidence>
<evidence type="ECO:0000256" key="8">
    <source>
        <dbReference type="ARBA" id="ARBA00022840"/>
    </source>
</evidence>
<dbReference type="Proteomes" id="UP000186019">
    <property type="component" value="Unassembled WGS sequence"/>
</dbReference>
<dbReference type="PANTHER" id="PTHR43071:SF1">
    <property type="entry name" value="2-AMINO-4-HYDROXY-6-HYDROXYMETHYLDIHYDROPTERIDINE PYROPHOSPHOKINASE"/>
    <property type="match status" value="1"/>
</dbReference>
<dbReference type="STRING" id="573024.SAMN05216208_0716"/>
<dbReference type="EMBL" id="FTNV01000001">
    <property type="protein sequence ID" value="SIS04480.1"/>
    <property type="molecule type" value="Genomic_DNA"/>
</dbReference>
<dbReference type="NCBIfam" id="TIGR01498">
    <property type="entry name" value="folK"/>
    <property type="match status" value="1"/>
</dbReference>
<evidence type="ECO:0000256" key="11">
    <source>
        <dbReference type="ARBA" id="ARBA00029766"/>
    </source>
</evidence>
<reference evidence="14 15" key="1">
    <citation type="submission" date="2017-01" db="EMBL/GenBank/DDBJ databases">
        <authorList>
            <person name="Mah S.A."/>
            <person name="Swanson W.J."/>
            <person name="Moy G.W."/>
            <person name="Vacquier V.D."/>
        </authorList>
    </citation>
    <scope>NUCLEOTIDE SEQUENCE [LARGE SCALE GENOMIC DNA]</scope>
    <source>
        <strain evidence="14 15">DSM 29590</strain>
    </source>
</reference>
<dbReference type="InterPro" id="IPR035907">
    <property type="entry name" value="Hppk_sf"/>
</dbReference>
<keyword evidence="8" id="KW-0067">ATP-binding</keyword>
<evidence type="ECO:0000256" key="5">
    <source>
        <dbReference type="ARBA" id="ARBA00022679"/>
    </source>
</evidence>
<evidence type="ECO:0000256" key="3">
    <source>
        <dbReference type="ARBA" id="ARBA00013253"/>
    </source>
</evidence>
<dbReference type="GO" id="GO:0046656">
    <property type="term" value="P:folic acid biosynthetic process"/>
    <property type="evidence" value="ECO:0007669"/>
    <property type="project" value="UniProtKB-KW"/>
</dbReference>
<gene>
    <name evidence="14" type="ORF">SAMN05421666_1420</name>
</gene>
<keyword evidence="15" id="KW-1185">Reference proteome</keyword>
<dbReference type="GO" id="GO:0046654">
    <property type="term" value="P:tetrahydrofolate biosynthetic process"/>
    <property type="evidence" value="ECO:0007669"/>
    <property type="project" value="UniProtKB-UniPathway"/>
</dbReference>
<evidence type="ECO:0000313" key="14">
    <source>
        <dbReference type="EMBL" id="SIS04480.1"/>
    </source>
</evidence>
<keyword evidence="9" id="KW-0289">Folate biosynthesis</keyword>
<evidence type="ECO:0000256" key="4">
    <source>
        <dbReference type="ARBA" id="ARBA00016218"/>
    </source>
</evidence>
<dbReference type="EC" id="2.7.6.3" evidence="3"/>
<evidence type="ECO:0000256" key="10">
    <source>
        <dbReference type="ARBA" id="ARBA00029409"/>
    </source>
</evidence>
<evidence type="ECO:0000256" key="1">
    <source>
        <dbReference type="ARBA" id="ARBA00005051"/>
    </source>
</evidence>
<dbReference type="CDD" id="cd00483">
    <property type="entry name" value="HPPK"/>
    <property type="match status" value="1"/>
</dbReference>
<organism evidence="14 15">
    <name type="scientific">Roseovarius nanhaiticus</name>
    <dbReference type="NCBI Taxonomy" id="573024"/>
    <lineage>
        <taxon>Bacteria</taxon>
        <taxon>Pseudomonadati</taxon>
        <taxon>Pseudomonadota</taxon>
        <taxon>Alphaproteobacteria</taxon>
        <taxon>Rhodobacterales</taxon>
        <taxon>Roseobacteraceae</taxon>
        <taxon>Roseovarius</taxon>
    </lineage>
</organism>
<name>A0A1N7FVW8_9RHOB</name>
<dbReference type="GO" id="GO:0005524">
    <property type="term" value="F:ATP binding"/>
    <property type="evidence" value="ECO:0007669"/>
    <property type="project" value="UniProtKB-KW"/>
</dbReference>
<evidence type="ECO:0000256" key="12">
    <source>
        <dbReference type="ARBA" id="ARBA00033413"/>
    </source>
</evidence>
<protein>
    <recommendedName>
        <fullName evidence="4">2-amino-4-hydroxy-6-hydroxymethyldihydropteridine pyrophosphokinase</fullName>
        <ecNumber evidence="3">2.7.6.3</ecNumber>
    </recommendedName>
    <alternativeName>
        <fullName evidence="11">6-hydroxymethyl-7,8-dihydropterin pyrophosphokinase</fullName>
    </alternativeName>
    <alternativeName>
        <fullName evidence="12">7,8-dihydro-6-hydroxymethylpterin-pyrophosphokinase</fullName>
    </alternativeName>
</protein>
<comment type="similarity">
    <text evidence="2">Belongs to the HPPK family.</text>
</comment>
<dbReference type="Pfam" id="PF01288">
    <property type="entry name" value="HPPK"/>
    <property type="match status" value="1"/>
</dbReference>
<keyword evidence="6" id="KW-0547">Nucleotide-binding</keyword>